<dbReference type="Proteomes" id="UP000636709">
    <property type="component" value="Unassembled WGS sequence"/>
</dbReference>
<proteinExistence type="predicted"/>
<evidence type="ECO:0000313" key="1">
    <source>
        <dbReference type="EMBL" id="KAF8686648.1"/>
    </source>
</evidence>
<name>A0A835B8W5_9POAL</name>
<evidence type="ECO:0000313" key="2">
    <source>
        <dbReference type="Proteomes" id="UP000636709"/>
    </source>
</evidence>
<gene>
    <name evidence="1" type="ORF">HU200_043476</name>
</gene>
<dbReference type="OrthoDB" id="10574790at2759"/>
<organism evidence="1 2">
    <name type="scientific">Digitaria exilis</name>
    <dbReference type="NCBI Taxonomy" id="1010633"/>
    <lineage>
        <taxon>Eukaryota</taxon>
        <taxon>Viridiplantae</taxon>
        <taxon>Streptophyta</taxon>
        <taxon>Embryophyta</taxon>
        <taxon>Tracheophyta</taxon>
        <taxon>Spermatophyta</taxon>
        <taxon>Magnoliopsida</taxon>
        <taxon>Liliopsida</taxon>
        <taxon>Poales</taxon>
        <taxon>Poaceae</taxon>
        <taxon>PACMAD clade</taxon>
        <taxon>Panicoideae</taxon>
        <taxon>Panicodae</taxon>
        <taxon>Paniceae</taxon>
        <taxon>Anthephorinae</taxon>
        <taxon>Digitaria</taxon>
    </lineage>
</organism>
<protein>
    <submittedName>
        <fullName evidence="1">Uncharacterized protein</fullName>
    </submittedName>
</protein>
<reference evidence="1" key="1">
    <citation type="submission" date="2020-07" db="EMBL/GenBank/DDBJ databases">
        <title>Genome sequence and genetic diversity analysis of an under-domesticated orphan crop, white fonio (Digitaria exilis).</title>
        <authorList>
            <person name="Bennetzen J.L."/>
            <person name="Chen S."/>
            <person name="Ma X."/>
            <person name="Wang X."/>
            <person name="Yssel A.E.J."/>
            <person name="Chaluvadi S.R."/>
            <person name="Johnson M."/>
            <person name="Gangashetty P."/>
            <person name="Hamidou F."/>
            <person name="Sanogo M.D."/>
            <person name="Zwaenepoel A."/>
            <person name="Wallace J."/>
            <person name="Van De Peer Y."/>
            <person name="Van Deynze A."/>
        </authorList>
    </citation>
    <scope>NUCLEOTIDE SEQUENCE</scope>
    <source>
        <tissue evidence="1">Leaves</tissue>
    </source>
</reference>
<dbReference type="AlphaFoldDB" id="A0A835B8W5"/>
<sequence length="96" mass="10889">MWSRVPSVNFASTLRKTATTSSLDVPSQQQHGPSLLSPPFECAVARLWTVPRPASIPERHFDSFILLVCWQLWKRRNAIIFEGVTTSITSFWSIEA</sequence>
<accession>A0A835B8W5</accession>
<comment type="caution">
    <text evidence="1">The sequence shown here is derived from an EMBL/GenBank/DDBJ whole genome shotgun (WGS) entry which is preliminary data.</text>
</comment>
<keyword evidence="2" id="KW-1185">Reference proteome</keyword>
<dbReference type="EMBL" id="JACEFO010002063">
    <property type="protein sequence ID" value="KAF8686648.1"/>
    <property type="molecule type" value="Genomic_DNA"/>
</dbReference>